<gene>
    <name evidence="1" type="ORF">M9B40_00230</name>
</gene>
<organism evidence="1 2">
    <name type="scientific">SAR86 cluster bacterium</name>
    <dbReference type="NCBI Taxonomy" id="2030880"/>
    <lineage>
        <taxon>Bacteria</taxon>
        <taxon>Pseudomonadati</taxon>
        <taxon>Pseudomonadota</taxon>
        <taxon>Gammaproteobacteria</taxon>
        <taxon>SAR86 cluster</taxon>
    </lineage>
</organism>
<name>A0A9Q8X410_9GAMM</name>
<evidence type="ECO:0000313" key="1">
    <source>
        <dbReference type="EMBL" id="URQ63228.1"/>
    </source>
</evidence>
<proteinExistence type="predicted"/>
<keyword evidence="2" id="KW-1185">Reference proteome</keyword>
<dbReference type="AlphaFoldDB" id="A0A9Q8X410"/>
<reference evidence="1" key="1">
    <citation type="submission" date="2022-05" db="EMBL/GenBank/DDBJ databases">
        <title>Single-amplified genomics reveal most streamlined microbe among free-living bacteria.</title>
        <authorList>
            <person name="Roda-Garcia J."/>
            <person name="Haro-Moreno J.M."/>
            <person name="Rodriguez-Valera F."/>
            <person name="Almagro-Moreno S."/>
            <person name="Lopez-Perez M."/>
        </authorList>
    </citation>
    <scope>NUCLEOTIDE SEQUENCE</scope>
    <source>
        <strain evidence="1">TMED112-D2-2</strain>
    </source>
</reference>
<dbReference type="EMBL" id="CP097966">
    <property type="protein sequence ID" value="URQ63228.1"/>
    <property type="molecule type" value="Genomic_DNA"/>
</dbReference>
<sequence length="66" mass="7832">MKNEDIIFKLKDDIYFKGNIITPKTCTIKKPYKISFNSKDVIKDSFLINHQNGFMTCRFKNLRQIS</sequence>
<accession>A0A9Q8X410</accession>
<evidence type="ECO:0000313" key="2">
    <source>
        <dbReference type="Proteomes" id="UP001056381"/>
    </source>
</evidence>
<protein>
    <submittedName>
        <fullName evidence="1">Uncharacterized protein</fullName>
    </submittedName>
</protein>
<dbReference type="Proteomes" id="UP001056381">
    <property type="component" value="Chromosome"/>
</dbReference>